<keyword evidence="7" id="KW-1185">Reference proteome</keyword>
<dbReference type="InterPro" id="IPR008217">
    <property type="entry name" value="Ccc1_fam"/>
</dbReference>
<evidence type="ECO:0000256" key="4">
    <source>
        <dbReference type="ARBA" id="ARBA00023136"/>
    </source>
</evidence>
<keyword evidence="2 5" id="KW-0812">Transmembrane</keyword>
<feature type="transmembrane region" description="Helical" evidence="5">
    <location>
        <begin position="163"/>
        <end position="184"/>
    </location>
</feature>
<evidence type="ECO:0000256" key="1">
    <source>
        <dbReference type="ARBA" id="ARBA00004127"/>
    </source>
</evidence>
<evidence type="ECO:0008006" key="8">
    <source>
        <dbReference type="Google" id="ProtNLM"/>
    </source>
</evidence>
<evidence type="ECO:0000256" key="5">
    <source>
        <dbReference type="SAM" id="Phobius"/>
    </source>
</evidence>
<dbReference type="GO" id="GO:0012505">
    <property type="term" value="C:endomembrane system"/>
    <property type="evidence" value="ECO:0007669"/>
    <property type="project" value="UniProtKB-SubCell"/>
</dbReference>
<feature type="transmembrane region" description="Helical" evidence="5">
    <location>
        <begin position="191"/>
        <end position="212"/>
    </location>
</feature>
<dbReference type="GO" id="GO:0005384">
    <property type="term" value="F:manganese ion transmembrane transporter activity"/>
    <property type="evidence" value="ECO:0007669"/>
    <property type="project" value="InterPro"/>
</dbReference>
<comment type="subcellular location">
    <subcellularLocation>
        <location evidence="1">Endomembrane system</location>
        <topology evidence="1">Multi-pass membrane protein</topology>
    </subcellularLocation>
</comment>
<keyword evidence="4 5" id="KW-0472">Membrane</keyword>
<protein>
    <recommendedName>
        <fullName evidence="8">VIT family protein</fullName>
    </recommendedName>
</protein>
<evidence type="ECO:0000256" key="3">
    <source>
        <dbReference type="ARBA" id="ARBA00022989"/>
    </source>
</evidence>
<dbReference type="Pfam" id="PF01988">
    <property type="entry name" value="VIT1"/>
    <property type="match status" value="1"/>
</dbReference>
<accession>A0A7I8BR14</accession>
<reference evidence="6 7" key="1">
    <citation type="journal article" date="2020" name="Genes (Basel)">
        <title>Genomic Comparison of Insect Gut Symbionts from Divergent Burkholderia Subclades.</title>
        <authorList>
            <person name="Takeshita K."/>
            <person name="Kikuchi Y."/>
        </authorList>
    </citation>
    <scope>NUCLEOTIDE SEQUENCE [LARGE SCALE GENOMIC DNA]</scope>
    <source>
        <strain evidence="6 7">PGU16</strain>
    </source>
</reference>
<name>A0A7I8BR14_9BURK</name>
<proteinExistence type="predicted"/>
<dbReference type="Proteomes" id="UP000510888">
    <property type="component" value="Chromosome 2"/>
</dbReference>
<organism evidence="6 7">
    <name type="scientific">Paraburkholderia largidicola</name>
    <dbReference type="NCBI Taxonomy" id="3014751"/>
    <lineage>
        <taxon>Bacteria</taxon>
        <taxon>Pseudomonadati</taxon>
        <taxon>Pseudomonadota</taxon>
        <taxon>Betaproteobacteria</taxon>
        <taxon>Burkholderiales</taxon>
        <taxon>Burkholderiaceae</taxon>
        <taxon>Paraburkholderia</taxon>
    </lineage>
</organism>
<dbReference type="EMBL" id="AP023175">
    <property type="protein sequence ID" value="BCF90935.1"/>
    <property type="molecule type" value="Genomic_DNA"/>
</dbReference>
<evidence type="ECO:0000256" key="2">
    <source>
        <dbReference type="ARBA" id="ARBA00022692"/>
    </source>
</evidence>
<sequence length="214" mass="22901">MSNEREPLIEPIDRVCEIVFGVLMALSFTGALSVATAGSQEVRTMTFTALGCNLAWGLVDAVMYLIRTATERRRKVTLLARLRATQDKPESHRLIADALPQLYAAIVQPAVLDALRQGLLTVRVPAVRLEGKDYAAAFGIFALVVLATFPVVVPFMFISKVVLALRVSNALAVITLFIGGFALGRYTGGRPWAYGLAMSGIGVALLAIIIALGG</sequence>
<evidence type="ECO:0000313" key="6">
    <source>
        <dbReference type="EMBL" id="BCF90935.1"/>
    </source>
</evidence>
<dbReference type="AlphaFoldDB" id="A0A7I8BR14"/>
<keyword evidence="3 5" id="KW-1133">Transmembrane helix</keyword>
<feature type="transmembrane region" description="Helical" evidence="5">
    <location>
        <begin position="134"/>
        <end position="157"/>
    </location>
</feature>
<dbReference type="GO" id="GO:0030026">
    <property type="term" value="P:intracellular manganese ion homeostasis"/>
    <property type="evidence" value="ECO:0007669"/>
    <property type="project" value="InterPro"/>
</dbReference>
<gene>
    <name evidence="6" type="ORF">PPGU16_40020</name>
</gene>
<evidence type="ECO:0000313" key="7">
    <source>
        <dbReference type="Proteomes" id="UP000510888"/>
    </source>
</evidence>
<feature type="transmembrane region" description="Helical" evidence="5">
    <location>
        <begin position="12"/>
        <end position="35"/>
    </location>
</feature>
<feature type="transmembrane region" description="Helical" evidence="5">
    <location>
        <begin position="47"/>
        <end position="66"/>
    </location>
</feature>
<dbReference type="KEGG" id="plad:PPGU16_40020"/>